<dbReference type="Gene3D" id="3.40.50.300">
    <property type="entry name" value="P-loop containing nucleotide triphosphate hydrolases"/>
    <property type="match status" value="1"/>
</dbReference>
<dbReference type="SMART" id="SM00448">
    <property type="entry name" value="REC"/>
    <property type="match status" value="1"/>
</dbReference>
<evidence type="ECO:0000256" key="9">
    <source>
        <dbReference type="ARBA" id="ARBA00023015"/>
    </source>
</evidence>
<comment type="subcellular location">
    <subcellularLocation>
        <location evidence="1">Cytoplasm</location>
    </subcellularLocation>
</comment>
<keyword evidence="21" id="KW-1185">Reference proteome</keyword>
<evidence type="ECO:0000256" key="3">
    <source>
        <dbReference type="ARBA" id="ARBA00022490"/>
    </source>
</evidence>
<dbReference type="PROSITE" id="PS00688">
    <property type="entry name" value="SIGMA54_INTERACT_3"/>
    <property type="match status" value="1"/>
</dbReference>
<dbReference type="InterPro" id="IPR058031">
    <property type="entry name" value="AAA_lid_NorR"/>
</dbReference>
<evidence type="ECO:0000256" key="6">
    <source>
        <dbReference type="ARBA" id="ARBA00022741"/>
    </source>
</evidence>
<evidence type="ECO:0000256" key="15">
    <source>
        <dbReference type="ARBA" id="ARBA00031910"/>
    </source>
</evidence>
<dbReference type="GO" id="GO:0000160">
    <property type="term" value="P:phosphorelay signal transduction system"/>
    <property type="evidence" value="ECO:0007669"/>
    <property type="project" value="UniProtKB-KW"/>
</dbReference>
<evidence type="ECO:0000256" key="17">
    <source>
        <dbReference type="PROSITE-ProRule" id="PRU00169"/>
    </source>
</evidence>
<dbReference type="SUPFAM" id="SSF46689">
    <property type="entry name" value="Homeodomain-like"/>
    <property type="match status" value="1"/>
</dbReference>
<evidence type="ECO:0000256" key="2">
    <source>
        <dbReference type="ARBA" id="ARBA00019059"/>
    </source>
</evidence>
<dbReference type="RefSeq" id="WP_163464226.1">
    <property type="nucleotide sequence ID" value="NZ_JAAAMG010000013.1"/>
</dbReference>
<evidence type="ECO:0000259" key="18">
    <source>
        <dbReference type="PROSITE" id="PS50045"/>
    </source>
</evidence>
<dbReference type="InterPro" id="IPR002197">
    <property type="entry name" value="HTH_Fis"/>
</dbReference>
<dbReference type="Pfam" id="PF00158">
    <property type="entry name" value="Sigma54_activat"/>
    <property type="match status" value="1"/>
</dbReference>
<sequence length="502" mass="54653">MTEIVLIVDDDPIQRRLLDAHVARMGLRPLHCDGGRAALDALGGRNGGQIAAVVLDLMMPDKSGMEVMAEMRRNRFDVPIVVQTAKGSIDTVVEAMRAGAFDFVVKPVSPERFRETLANAVKMHTAARPKRGPSTLSPEGASEVMRPVLLTAAKAARSTIPMLLEGETGVGKEWLARAIRGSSDRSSKPFVAVNCGALPADLVESILFGHAKGAFTDATAEHRGKFAEADGGTLFLDEISELAPLAQVKLLRVLQEGEIDPIGAKTSARVDVRVISATNRSLAEAVEAGRFREDLYYRLNAVEITMPPLRERRSEIEGLVERFLARLATIEKRAGAMAIDAEALALLEAYDWPGNIRQLENSLHRAVVLSERDVLGVADFRQIEALMAAGSAGSPAAAKANGADVGRSFHRPAPQRATSFDAVAASRDDIPPQLRRELPFSPEFPLRDGEGQVRRLVDVEADLIRLAVAQYDGRMSEIARRLGIGRSTLYRKMREYKIEDRG</sequence>
<dbReference type="FunFam" id="3.40.50.300:FF:000006">
    <property type="entry name" value="DNA-binding transcriptional regulator NtrC"/>
    <property type="match status" value="1"/>
</dbReference>
<keyword evidence="4" id="KW-0678">Repressor</keyword>
<reference evidence="20 21" key="1">
    <citation type="submission" date="2020-01" db="EMBL/GenBank/DDBJ databases">
        <title>Jiella pacifica sp. nov.</title>
        <authorList>
            <person name="Xue Z."/>
            <person name="Zhu S."/>
            <person name="Chen J."/>
            <person name="Yang J."/>
        </authorList>
    </citation>
    <scope>NUCLEOTIDE SEQUENCE [LARGE SCALE GENOMIC DNA]</scope>
    <source>
        <strain evidence="20 21">40Bstr34</strain>
    </source>
</reference>
<keyword evidence="13" id="KW-0535">Nitrogen fixation</keyword>
<dbReference type="PROSITE" id="PS00675">
    <property type="entry name" value="SIGMA54_INTERACT_1"/>
    <property type="match status" value="1"/>
</dbReference>
<accession>A0A6N9T3D7</accession>
<keyword evidence="5 17" id="KW-0597">Phosphoprotein</keyword>
<dbReference type="CDD" id="cd00009">
    <property type="entry name" value="AAA"/>
    <property type="match status" value="1"/>
</dbReference>
<dbReference type="InterPro" id="IPR025662">
    <property type="entry name" value="Sigma_54_int_dom_ATP-bd_1"/>
</dbReference>
<dbReference type="AlphaFoldDB" id="A0A6N9T3D7"/>
<feature type="modified residue" description="4-aspartylphosphate" evidence="17">
    <location>
        <position position="56"/>
    </location>
</feature>
<evidence type="ECO:0000313" key="20">
    <source>
        <dbReference type="EMBL" id="NDW05883.1"/>
    </source>
</evidence>
<comment type="caution">
    <text evidence="20">The sequence shown here is derived from an EMBL/GenBank/DDBJ whole genome shotgun (WGS) entry which is preliminary data.</text>
</comment>
<evidence type="ECO:0000256" key="10">
    <source>
        <dbReference type="ARBA" id="ARBA00023125"/>
    </source>
</evidence>
<comment type="function">
    <text evidence="16">Member of the two-component regulatory system NtrB/NtrC, which controls expression of the nitrogen-regulated (ntr) genes in response to nitrogen limitation. Phosphorylated NtrC binds directly to DNA and stimulates the formation of open promoter-sigma54-RNA polymerase complexes.</text>
</comment>
<keyword evidence="6" id="KW-0547">Nucleotide-binding</keyword>
<evidence type="ECO:0000256" key="1">
    <source>
        <dbReference type="ARBA" id="ARBA00004496"/>
    </source>
</evidence>
<dbReference type="Proteomes" id="UP000469011">
    <property type="component" value="Unassembled WGS sequence"/>
</dbReference>
<dbReference type="SUPFAM" id="SSF52540">
    <property type="entry name" value="P-loop containing nucleoside triphosphate hydrolases"/>
    <property type="match status" value="1"/>
</dbReference>
<dbReference type="PANTHER" id="PTHR32071:SF95">
    <property type="entry name" value="DNA-BINDING TRANSCRIPTIONAL REGULATOR NTRC"/>
    <property type="match status" value="1"/>
</dbReference>
<keyword evidence="10" id="KW-0238">DNA-binding</keyword>
<dbReference type="PROSITE" id="PS50045">
    <property type="entry name" value="SIGMA54_INTERACT_4"/>
    <property type="match status" value="1"/>
</dbReference>
<keyword evidence="3" id="KW-0963">Cytoplasm</keyword>
<evidence type="ECO:0000256" key="4">
    <source>
        <dbReference type="ARBA" id="ARBA00022491"/>
    </source>
</evidence>
<dbReference type="Gene3D" id="3.40.50.2300">
    <property type="match status" value="1"/>
</dbReference>
<dbReference type="InterPro" id="IPR002078">
    <property type="entry name" value="Sigma_54_int"/>
</dbReference>
<dbReference type="SMART" id="SM00382">
    <property type="entry name" value="AAA"/>
    <property type="match status" value="1"/>
</dbReference>
<evidence type="ECO:0000256" key="5">
    <source>
        <dbReference type="ARBA" id="ARBA00022553"/>
    </source>
</evidence>
<dbReference type="GO" id="GO:0005737">
    <property type="term" value="C:cytoplasm"/>
    <property type="evidence" value="ECO:0007669"/>
    <property type="project" value="UniProtKB-SubCell"/>
</dbReference>
<dbReference type="Gene3D" id="1.10.8.60">
    <property type="match status" value="1"/>
</dbReference>
<dbReference type="PRINTS" id="PR01590">
    <property type="entry name" value="HTHFIS"/>
</dbReference>
<keyword evidence="12" id="KW-0804">Transcription</keyword>
<dbReference type="InterPro" id="IPR025943">
    <property type="entry name" value="Sigma_54_int_dom_ATP-bd_2"/>
</dbReference>
<dbReference type="GO" id="GO:0043565">
    <property type="term" value="F:sequence-specific DNA binding"/>
    <property type="evidence" value="ECO:0007669"/>
    <property type="project" value="InterPro"/>
</dbReference>
<dbReference type="Pfam" id="PF02954">
    <property type="entry name" value="HTH_8"/>
    <property type="match status" value="1"/>
</dbReference>
<protein>
    <recommendedName>
        <fullName evidence="2">DNA-binding transcriptional regulator NtrC</fullName>
    </recommendedName>
    <alternativeName>
        <fullName evidence="14">Nitrogen regulation protein NR(I)</fullName>
    </alternativeName>
    <alternativeName>
        <fullName evidence="15">Nitrogen regulator I</fullName>
    </alternativeName>
</protein>
<name>A0A6N9T3D7_9HYPH</name>
<evidence type="ECO:0000256" key="7">
    <source>
        <dbReference type="ARBA" id="ARBA00022840"/>
    </source>
</evidence>
<dbReference type="PANTHER" id="PTHR32071">
    <property type="entry name" value="TRANSCRIPTIONAL REGULATORY PROTEIN"/>
    <property type="match status" value="1"/>
</dbReference>
<proteinExistence type="predicted"/>
<feature type="domain" description="Sigma-54 factor interaction" evidence="18">
    <location>
        <begin position="138"/>
        <end position="368"/>
    </location>
</feature>
<dbReference type="InterPro" id="IPR011006">
    <property type="entry name" value="CheY-like_superfamily"/>
</dbReference>
<evidence type="ECO:0000256" key="8">
    <source>
        <dbReference type="ARBA" id="ARBA00023012"/>
    </source>
</evidence>
<evidence type="ECO:0000256" key="16">
    <source>
        <dbReference type="ARBA" id="ARBA00043886"/>
    </source>
</evidence>
<evidence type="ECO:0000256" key="12">
    <source>
        <dbReference type="ARBA" id="ARBA00023163"/>
    </source>
</evidence>
<dbReference type="InterPro" id="IPR009057">
    <property type="entry name" value="Homeodomain-like_sf"/>
</dbReference>
<evidence type="ECO:0000313" key="21">
    <source>
        <dbReference type="Proteomes" id="UP000469011"/>
    </source>
</evidence>
<keyword evidence="7" id="KW-0067">ATP-binding</keyword>
<evidence type="ECO:0000256" key="14">
    <source>
        <dbReference type="ARBA" id="ARBA00029881"/>
    </source>
</evidence>
<gene>
    <name evidence="20" type="ORF">GTK09_15790</name>
</gene>
<evidence type="ECO:0000256" key="13">
    <source>
        <dbReference type="ARBA" id="ARBA00023231"/>
    </source>
</evidence>
<dbReference type="InterPro" id="IPR001789">
    <property type="entry name" value="Sig_transdc_resp-reg_receiver"/>
</dbReference>
<evidence type="ECO:0000256" key="11">
    <source>
        <dbReference type="ARBA" id="ARBA00023159"/>
    </source>
</evidence>
<dbReference type="InterPro" id="IPR003593">
    <property type="entry name" value="AAA+_ATPase"/>
</dbReference>
<dbReference type="Gene3D" id="1.10.10.60">
    <property type="entry name" value="Homeodomain-like"/>
    <property type="match status" value="1"/>
</dbReference>
<dbReference type="Pfam" id="PF25601">
    <property type="entry name" value="AAA_lid_14"/>
    <property type="match status" value="1"/>
</dbReference>
<keyword evidence="11" id="KW-0010">Activator</keyword>
<keyword evidence="9" id="KW-0805">Transcription regulation</keyword>
<feature type="domain" description="Response regulatory" evidence="19">
    <location>
        <begin position="4"/>
        <end position="121"/>
    </location>
</feature>
<dbReference type="PROSITE" id="PS00676">
    <property type="entry name" value="SIGMA54_INTERACT_2"/>
    <property type="match status" value="1"/>
</dbReference>
<dbReference type="InterPro" id="IPR027417">
    <property type="entry name" value="P-loop_NTPase"/>
</dbReference>
<keyword evidence="8" id="KW-0902">Two-component regulatory system</keyword>
<dbReference type="GO" id="GO:0006355">
    <property type="term" value="P:regulation of DNA-templated transcription"/>
    <property type="evidence" value="ECO:0007669"/>
    <property type="project" value="InterPro"/>
</dbReference>
<dbReference type="EMBL" id="JAAAMG010000013">
    <property type="protein sequence ID" value="NDW05883.1"/>
    <property type="molecule type" value="Genomic_DNA"/>
</dbReference>
<dbReference type="PROSITE" id="PS50110">
    <property type="entry name" value="RESPONSE_REGULATORY"/>
    <property type="match status" value="1"/>
</dbReference>
<organism evidence="20 21">
    <name type="scientific">Jiella pacifica</name>
    <dbReference type="NCBI Taxonomy" id="2696469"/>
    <lineage>
        <taxon>Bacteria</taxon>
        <taxon>Pseudomonadati</taxon>
        <taxon>Pseudomonadota</taxon>
        <taxon>Alphaproteobacteria</taxon>
        <taxon>Hyphomicrobiales</taxon>
        <taxon>Aurantimonadaceae</taxon>
        <taxon>Jiella</taxon>
    </lineage>
</organism>
<dbReference type="SUPFAM" id="SSF52172">
    <property type="entry name" value="CheY-like"/>
    <property type="match status" value="1"/>
</dbReference>
<dbReference type="InterPro" id="IPR025944">
    <property type="entry name" value="Sigma_54_int_dom_CS"/>
</dbReference>
<evidence type="ECO:0000259" key="19">
    <source>
        <dbReference type="PROSITE" id="PS50110"/>
    </source>
</evidence>
<dbReference type="GO" id="GO:0005524">
    <property type="term" value="F:ATP binding"/>
    <property type="evidence" value="ECO:0007669"/>
    <property type="project" value="UniProtKB-KW"/>
</dbReference>
<dbReference type="Pfam" id="PF00072">
    <property type="entry name" value="Response_reg"/>
    <property type="match status" value="1"/>
</dbReference>